<keyword evidence="1" id="KW-0645">Protease</keyword>
<reference evidence="12 13" key="1">
    <citation type="journal article" date="2016" name="Mol. Biol. Evol.">
        <title>Genome-Wide Survey of Gut Fungi (Harpellales) Reveals the First Horizontally Transferred Ubiquitin Gene from a Mosquito Host.</title>
        <authorList>
            <person name="Wang Y."/>
            <person name="White M.M."/>
            <person name="Kvist S."/>
            <person name="Moncalvo J.M."/>
        </authorList>
    </citation>
    <scope>NUCLEOTIDE SEQUENCE [LARGE SCALE GENOMIC DNA]</scope>
    <source>
        <strain evidence="12 13">ALG-7-W6</strain>
    </source>
</reference>
<keyword evidence="7" id="KW-0511">Multifunctional enzyme</keyword>
<evidence type="ECO:0000313" key="13">
    <source>
        <dbReference type="Proteomes" id="UP000187455"/>
    </source>
</evidence>
<dbReference type="Proteomes" id="UP000187455">
    <property type="component" value="Unassembled WGS sequence"/>
</dbReference>
<dbReference type="Pfam" id="PF17921">
    <property type="entry name" value="Integrase_H2C2"/>
    <property type="match status" value="1"/>
</dbReference>
<dbReference type="Gene3D" id="1.10.340.70">
    <property type="match status" value="1"/>
</dbReference>
<dbReference type="InterPro" id="IPR041577">
    <property type="entry name" value="RT_RNaseH_2"/>
</dbReference>
<dbReference type="Pfam" id="PF00665">
    <property type="entry name" value="rve"/>
    <property type="match status" value="1"/>
</dbReference>
<dbReference type="Pfam" id="PF00098">
    <property type="entry name" value="zf-CCHC"/>
    <property type="match status" value="1"/>
</dbReference>
<dbReference type="PANTHER" id="PTHR37984:SF5">
    <property type="entry name" value="PROTEIN NYNRIN-LIKE"/>
    <property type="match status" value="1"/>
</dbReference>
<feature type="region of interest" description="Disordered" evidence="9">
    <location>
        <begin position="541"/>
        <end position="561"/>
    </location>
</feature>
<dbReference type="GO" id="GO:0015074">
    <property type="term" value="P:DNA integration"/>
    <property type="evidence" value="ECO:0007669"/>
    <property type="project" value="InterPro"/>
</dbReference>
<protein>
    <submittedName>
        <fullName evidence="12">Transposon Ty3-G Gag-Pol polyprotein</fullName>
    </submittedName>
</protein>
<dbReference type="InterPro" id="IPR021109">
    <property type="entry name" value="Peptidase_aspartic_dom_sf"/>
</dbReference>
<dbReference type="Gene3D" id="4.10.60.10">
    <property type="entry name" value="Zinc finger, CCHC-type"/>
    <property type="match status" value="1"/>
</dbReference>
<evidence type="ECO:0000259" key="10">
    <source>
        <dbReference type="PROSITE" id="PS50158"/>
    </source>
</evidence>
<dbReference type="SMART" id="SM00343">
    <property type="entry name" value="ZnF_C2HC"/>
    <property type="match status" value="1"/>
</dbReference>
<dbReference type="GO" id="GO:0008270">
    <property type="term" value="F:zinc ion binding"/>
    <property type="evidence" value="ECO:0007669"/>
    <property type="project" value="UniProtKB-KW"/>
</dbReference>
<dbReference type="FunFam" id="3.10.20.370:FF:000001">
    <property type="entry name" value="Retrovirus-related Pol polyprotein from transposon 17.6-like protein"/>
    <property type="match status" value="1"/>
</dbReference>
<dbReference type="GO" id="GO:0016779">
    <property type="term" value="F:nucleotidyltransferase activity"/>
    <property type="evidence" value="ECO:0007669"/>
    <property type="project" value="UniProtKB-KW"/>
</dbReference>
<dbReference type="InterPro" id="IPR012337">
    <property type="entry name" value="RNaseH-like_sf"/>
</dbReference>
<evidence type="ECO:0000259" key="11">
    <source>
        <dbReference type="PROSITE" id="PS50994"/>
    </source>
</evidence>
<gene>
    <name evidence="12" type="ORF">AYI68_g4427</name>
</gene>
<accession>A0A1R0GX47</accession>
<keyword evidence="8" id="KW-0479">Metal-binding</keyword>
<dbReference type="STRING" id="133383.A0A1R0GX47"/>
<dbReference type="CDD" id="cd09274">
    <property type="entry name" value="RNase_HI_RT_Ty3"/>
    <property type="match status" value="1"/>
</dbReference>
<feature type="domain" description="CCHC-type" evidence="10">
    <location>
        <begin position="254"/>
        <end position="268"/>
    </location>
</feature>
<keyword evidence="13" id="KW-1185">Reference proteome</keyword>
<dbReference type="InterPro" id="IPR001584">
    <property type="entry name" value="Integrase_cat-core"/>
</dbReference>
<name>A0A1R0GX47_9FUNG</name>
<dbReference type="GO" id="GO:0006508">
    <property type="term" value="P:proteolysis"/>
    <property type="evidence" value="ECO:0007669"/>
    <property type="project" value="UniProtKB-KW"/>
</dbReference>
<dbReference type="EMBL" id="LSSL01002426">
    <property type="protein sequence ID" value="OLY81467.1"/>
    <property type="molecule type" value="Genomic_DNA"/>
</dbReference>
<dbReference type="OrthoDB" id="2273864at2759"/>
<comment type="caution">
    <text evidence="12">The sequence shown here is derived from an EMBL/GenBank/DDBJ whole genome shotgun (WGS) entry which is preliminary data.</text>
</comment>
<evidence type="ECO:0000256" key="4">
    <source>
        <dbReference type="ARBA" id="ARBA00022722"/>
    </source>
</evidence>
<evidence type="ECO:0000256" key="1">
    <source>
        <dbReference type="ARBA" id="ARBA00022670"/>
    </source>
</evidence>
<dbReference type="SUPFAM" id="SSF50630">
    <property type="entry name" value="Acid proteases"/>
    <property type="match status" value="1"/>
</dbReference>
<keyword evidence="6" id="KW-0238">DNA-binding</keyword>
<dbReference type="InterPro" id="IPR041588">
    <property type="entry name" value="Integrase_H2C2"/>
</dbReference>
<evidence type="ECO:0000256" key="5">
    <source>
        <dbReference type="ARBA" id="ARBA00022759"/>
    </source>
</evidence>
<evidence type="ECO:0000256" key="8">
    <source>
        <dbReference type="PROSITE-ProRule" id="PRU00047"/>
    </source>
</evidence>
<feature type="domain" description="Integrase catalytic" evidence="11">
    <location>
        <begin position="901"/>
        <end position="1072"/>
    </location>
</feature>
<evidence type="ECO:0000313" key="12">
    <source>
        <dbReference type="EMBL" id="OLY81467.1"/>
    </source>
</evidence>
<proteinExistence type="predicted"/>
<dbReference type="PROSITE" id="PS50158">
    <property type="entry name" value="ZF_CCHC"/>
    <property type="match status" value="1"/>
</dbReference>
<keyword evidence="8" id="KW-0862">Zinc</keyword>
<dbReference type="Gene3D" id="3.10.20.370">
    <property type="match status" value="1"/>
</dbReference>
<dbReference type="PANTHER" id="PTHR37984">
    <property type="entry name" value="PROTEIN CBG26694"/>
    <property type="match status" value="1"/>
</dbReference>
<dbReference type="InterPro" id="IPR001878">
    <property type="entry name" value="Znf_CCHC"/>
</dbReference>
<keyword evidence="5" id="KW-0255">Endonuclease</keyword>
<evidence type="ECO:0000256" key="3">
    <source>
        <dbReference type="ARBA" id="ARBA00022695"/>
    </source>
</evidence>
<dbReference type="GO" id="GO:0004519">
    <property type="term" value="F:endonuclease activity"/>
    <property type="evidence" value="ECO:0007669"/>
    <property type="project" value="UniProtKB-KW"/>
</dbReference>
<evidence type="ECO:0000256" key="2">
    <source>
        <dbReference type="ARBA" id="ARBA00022679"/>
    </source>
</evidence>
<evidence type="ECO:0000256" key="9">
    <source>
        <dbReference type="SAM" id="MobiDB-lite"/>
    </source>
</evidence>
<keyword evidence="5" id="KW-0378">Hydrolase</keyword>
<keyword evidence="3" id="KW-0548">Nucleotidyltransferase</keyword>
<dbReference type="InterPro" id="IPR036875">
    <property type="entry name" value="Znf_CCHC_sf"/>
</dbReference>
<dbReference type="SUPFAM" id="SSF53098">
    <property type="entry name" value="Ribonuclease H-like"/>
    <property type="match status" value="1"/>
</dbReference>
<dbReference type="GO" id="GO:0003677">
    <property type="term" value="F:DNA binding"/>
    <property type="evidence" value="ECO:0007669"/>
    <property type="project" value="UniProtKB-KW"/>
</dbReference>
<dbReference type="SUPFAM" id="SSF57756">
    <property type="entry name" value="Retrovirus zinc finger-like domains"/>
    <property type="match status" value="1"/>
</dbReference>
<evidence type="ECO:0000256" key="7">
    <source>
        <dbReference type="ARBA" id="ARBA00023268"/>
    </source>
</evidence>
<keyword evidence="2" id="KW-0808">Transferase</keyword>
<dbReference type="Gene3D" id="2.40.70.10">
    <property type="entry name" value="Acid Proteases"/>
    <property type="match status" value="1"/>
</dbReference>
<dbReference type="PROSITE" id="PS50994">
    <property type="entry name" value="INTEGRASE"/>
    <property type="match status" value="1"/>
</dbReference>
<keyword evidence="8" id="KW-0863">Zinc-finger</keyword>
<dbReference type="CDD" id="cd00303">
    <property type="entry name" value="retropepsin_like"/>
    <property type="match status" value="1"/>
</dbReference>
<dbReference type="Pfam" id="PF17919">
    <property type="entry name" value="RT_RNaseH_2"/>
    <property type="match status" value="1"/>
</dbReference>
<dbReference type="InterPro" id="IPR036397">
    <property type="entry name" value="RNaseH_sf"/>
</dbReference>
<sequence length="1182" mass="135903">MSGISFEGLPTKFAGENTSVWIRRFSKISNLKGWEETTRLDVFKEWLDGDAYLWLMSTEETTPESEEWTFEEWTKKLQDNFPEKIPVTKKRIEFTLKDLEKLKPEDFSDFSYFNQEFRRIEKLVAGNMKTEEQVQRIYKEIVTKSDPRMAFEVFSRSEKAIPKLGRMMDIFLKLYSIRSEIDKTLEDTKDKSIKVNFERREVKPYSLGKNSLDGGRNQGNDEDVIRDLTRQLSELTLLVKNGGRAKKDRSSVICYNCNKTGHYANECRPKYEGGSSVENHNSVQSGMFVEVSSNKQEILGAQKRMRVEELMNPESSEIVFIPPKNTTKSKDSKKTLRKKKLVKKKVVEDAKKGDEFLDMIIQVPIRDYLKGRKSEIRSIASKISGMKNKVNLGEVVTQHNQNETGAYVPVKIGGVDSMIVIDSGASCSLVGGKLLKKLGAVPQKVANETSIVPVGGKELSILSKVSLCVQFTRDTSRIIEFLVLEDCAVPLILGRDAIVGMRGIIDYSKDVYKFKDGDKTIELQMYPKKEIIKGKFQVWNSDDESSSNEESEASEYSSDSEIELELEKEILLSELTGSQETEVTGYGEKGEFEAPKQIKELVSSYSDVFVDNILKLKGMHGVEYSINVPLEQQPIRFDWTEECQASFDLMKQLLSNAPVLVMPKDEFQFILSTDASTVAVGAVLEQQEQPIAYYSRKLSSAERNYQNYEREALAVVSALKHFRSYLLGRKFTVYTDNSAVASLYRAKDMTGRIVRWKQMLAEFDCLILHRKGKDNAAADYLSRPQECYYYGDGDSKDMKLKKVKEFLEGSDEGNKNKAWRQYIKNFIIRDSKLYRINGGKLLRVVMRYKEAATFYKALHDNGGHFEAKAVYNWLREKVWRPFLYKEISEYVKSCIECQKFDLRKPKYKFSGRSGISSIFEKWSADILGPFPMSEEGNTYISCFIEHLTRFPIVESIRNATGSVVKDRFENIVSIFGPPQEITVDQGSCYMSRIFQEYCKSQKIRVNILPAYQPEWNGQVERLNRTIRYSLNKSVGKDWKNWDKYLPRILWGLRTKKNNTTNMAPYSLMFGNTGSHPINETEEVERNTERIIEILGVSGDRVSLERDKISSLTKEVYRIGDLVMVLNHQLRKGNFSPKQNPRYEGPFRVIRCCKSNTYGVQNEDGKVIKVHLSRLKPFRIRQI</sequence>
<evidence type="ECO:0000256" key="6">
    <source>
        <dbReference type="ARBA" id="ARBA00023125"/>
    </source>
</evidence>
<dbReference type="AlphaFoldDB" id="A0A1R0GX47"/>
<dbReference type="Gene3D" id="3.30.420.10">
    <property type="entry name" value="Ribonuclease H-like superfamily/Ribonuclease H"/>
    <property type="match status" value="1"/>
</dbReference>
<keyword evidence="4" id="KW-0540">Nuclease</keyword>
<dbReference type="InterPro" id="IPR050951">
    <property type="entry name" value="Retrovirus_Pol_polyprotein"/>
</dbReference>
<organism evidence="12 13">
    <name type="scientific">Smittium mucronatum</name>
    <dbReference type="NCBI Taxonomy" id="133383"/>
    <lineage>
        <taxon>Eukaryota</taxon>
        <taxon>Fungi</taxon>
        <taxon>Fungi incertae sedis</taxon>
        <taxon>Zoopagomycota</taxon>
        <taxon>Kickxellomycotina</taxon>
        <taxon>Harpellomycetes</taxon>
        <taxon>Harpellales</taxon>
        <taxon>Legeriomycetaceae</taxon>
        <taxon>Smittium</taxon>
    </lineage>
</organism>
<dbReference type="GO" id="GO:0005634">
    <property type="term" value="C:nucleus"/>
    <property type="evidence" value="ECO:0007669"/>
    <property type="project" value="UniProtKB-ARBA"/>
</dbReference>
<dbReference type="GO" id="GO:0008233">
    <property type="term" value="F:peptidase activity"/>
    <property type="evidence" value="ECO:0007669"/>
    <property type="project" value="UniProtKB-KW"/>
</dbReference>
<dbReference type="SUPFAM" id="SSF56672">
    <property type="entry name" value="DNA/RNA polymerases"/>
    <property type="match status" value="1"/>
</dbReference>
<dbReference type="InterPro" id="IPR043502">
    <property type="entry name" value="DNA/RNA_pol_sf"/>
</dbReference>